<evidence type="ECO:0000259" key="4">
    <source>
        <dbReference type="PROSITE" id="PS50108"/>
    </source>
</evidence>
<dbReference type="OMA" id="EDPREEC"/>
<feature type="compositionally biased region" description="Acidic residues" evidence="3">
    <location>
        <begin position="263"/>
        <end position="285"/>
    </location>
</feature>
<accession>H3AYX2</accession>
<feature type="domain" description="CRIB" evidence="4">
    <location>
        <begin position="25"/>
        <end position="39"/>
    </location>
</feature>
<dbReference type="PANTHER" id="PTHR15344">
    <property type="entry name" value="CDC42 EFFECTOR PROTEIN BORG"/>
    <property type="match status" value="1"/>
</dbReference>
<evidence type="ECO:0000313" key="5">
    <source>
        <dbReference type="Ensembl" id="ENSLACP00000014843.1"/>
    </source>
</evidence>
<dbReference type="PROSITE" id="PS50108">
    <property type="entry name" value="CRIB"/>
    <property type="match status" value="1"/>
</dbReference>
<dbReference type="Pfam" id="PF14957">
    <property type="entry name" value="BORG_CEP"/>
    <property type="match status" value="1"/>
</dbReference>
<evidence type="ECO:0000256" key="2">
    <source>
        <dbReference type="ARBA" id="ARBA00010770"/>
    </source>
</evidence>
<dbReference type="SMART" id="SM00285">
    <property type="entry name" value="PBD"/>
    <property type="match status" value="1"/>
</dbReference>
<dbReference type="InterPro" id="IPR000095">
    <property type="entry name" value="CRIB_dom"/>
</dbReference>
<dbReference type="GO" id="GO:0008360">
    <property type="term" value="P:regulation of cell shape"/>
    <property type="evidence" value="ECO:0007669"/>
    <property type="project" value="TreeGrafter"/>
</dbReference>
<name>H3AYX2_LATCH</name>
<dbReference type="STRING" id="7897.ENSLACP00000014843"/>
<dbReference type="InterPro" id="IPR029273">
    <property type="entry name" value="Cdc42_effect-like"/>
</dbReference>
<dbReference type="Bgee" id="ENSLACG00000013066">
    <property type="expression patterns" value="Expressed in pectoral fin and 3 other cell types or tissues"/>
</dbReference>
<dbReference type="Pfam" id="PF00786">
    <property type="entry name" value="PBD"/>
    <property type="match status" value="1"/>
</dbReference>
<dbReference type="KEGG" id="lcm:102361442"/>
<dbReference type="RefSeq" id="XP_064416848.1">
    <property type="nucleotide sequence ID" value="XM_064560778.1"/>
</dbReference>
<evidence type="ECO:0000256" key="1">
    <source>
        <dbReference type="ARBA" id="ARBA00004184"/>
    </source>
</evidence>
<comment type="subcellular location">
    <subcellularLocation>
        <location evidence="1">Endomembrane system</location>
        <topology evidence="1">Peripheral membrane protein</topology>
    </subcellularLocation>
</comment>
<dbReference type="GeneID" id="102361442"/>
<dbReference type="eggNOG" id="ENOG502S9WH">
    <property type="taxonomic scope" value="Eukaryota"/>
</dbReference>
<dbReference type="Proteomes" id="UP000008672">
    <property type="component" value="Unassembled WGS sequence"/>
</dbReference>
<feature type="region of interest" description="Disordered" evidence="3">
    <location>
        <begin position="203"/>
        <end position="285"/>
    </location>
</feature>
<dbReference type="GO" id="GO:0031274">
    <property type="term" value="P:positive regulation of pseudopodium assembly"/>
    <property type="evidence" value="ECO:0007669"/>
    <property type="project" value="TreeGrafter"/>
</dbReference>
<keyword evidence="6" id="KW-1185">Reference proteome</keyword>
<dbReference type="InParanoid" id="H3AYX2"/>
<dbReference type="GO" id="GO:0005737">
    <property type="term" value="C:cytoplasm"/>
    <property type="evidence" value="ECO:0007669"/>
    <property type="project" value="TreeGrafter"/>
</dbReference>
<feature type="compositionally biased region" description="Polar residues" evidence="3">
    <location>
        <begin position="216"/>
        <end position="225"/>
    </location>
</feature>
<organism evidence="5 6">
    <name type="scientific">Latimeria chalumnae</name>
    <name type="common">Coelacanth</name>
    <dbReference type="NCBI Taxonomy" id="7897"/>
    <lineage>
        <taxon>Eukaryota</taxon>
        <taxon>Metazoa</taxon>
        <taxon>Chordata</taxon>
        <taxon>Craniata</taxon>
        <taxon>Vertebrata</taxon>
        <taxon>Euteleostomi</taxon>
        <taxon>Coelacanthiformes</taxon>
        <taxon>Coelacanthidae</taxon>
        <taxon>Latimeria</taxon>
    </lineage>
</organism>
<dbReference type="GO" id="GO:0007266">
    <property type="term" value="P:Rho protein signal transduction"/>
    <property type="evidence" value="ECO:0007669"/>
    <property type="project" value="TreeGrafter"/>
</dbReference>
<dbReference type="HOGENOM" id="CLU_067835_0_0_1"/>
<gene>
    <name evidence="5" type="primary">LOC102361442</name>
</gene>
<dbReference type="GO" id="GO:0005856">
    <property type="term" value="C:cytoskeleton"/>
    <property type="evidence" value="ECO:0007669"/>
    <property type="project" value="TreeGrafter"/>
</dbReference>
<dbReference type="GeneTree" id="ENSGT00940000161435"/>
<sequence length="285" mass="30912">MPILKQSGSSHAKRRSRMDLTRDMISAPLGDFRHTMHVGRGGDVFGDTSFLSNHGPAKEDSASPKPNGAQAKLAPQVEDPREECGAALLENSCLPEHTGEFFASPDHPTTSGLEEGVSGWRLEDELDRLPLGAGLKHAESVLSFHVDLGPSMLGDVLGVMEKGQQEREGEEEDDNKVIRKEEIHTSPGTAVAAAIATATDANGILRGHGDGGPRDSASSTTSGTVEDNHSIYEGDSEEDEKRSIYEGVMEDIPMQPEFRDQQLEEEEEEKLAEYAFDDEDDEIGL</sequence>
<feature type="region of interest" description="Disordered" evidence="3">
    <location>
        <begin position="47"/>
        <end position="75"/>
    </location>
</feature>
<reference evidence="5" key="2">
    <citation type="submission" date="2025-08" db="UniProtKB">
        <authorList>
            <consortium name="Ensembl"/>
        </authorList>
    </citation>
    <scope>IDENTIFICATION</scope>
</reference>
<reference evidence="5" key="3">
    <citation type="submission" date="2025-09" db="UniProtKB">
        <authorList>
            <consortium name="Ensembl"/>
        </authorList>
    </citation>
    <scope>IDENTIFICATION</scope>
</reference>
<dbReference type="GO" id="GO:0005886">
    <property type="term" value="C:plasma membrane"/>
    <property type="evidence" value="ECO:0007669"/>
    <property type="project" value="TreeGrafter"/>
</dbReference>
<dbReference type="AlphaFoldDB" id="H3AYX2"/>
<evidence type="ECO:0000313" key="6">
    <source>
        <dbReference type="Proteomes" id="UP000008672"/>
    </source>
</evidence>
<reference evidence="6" key="1">
    <citation type="submission" date="2011-08" db="EMBL/GenBank/DDBJ databases">
        <title>The draft genome of Latimeria chalumnae.</title>
        <authorList>
            <person name="Di Palma F."/>
            <person name="Alfoldi J."/>
            <person name="Johnson J."/>
            <person name="Berlin A."/>
            <person name="Gnerre S."/>
            <person name="Jaffe D."/>
            <person name="MacCallum I."/>
            <person name="Young S."/>
            <person name="Walker B.J."/>
            <person name="Lander E."/>
            <person name="Lindblad-Toh K."/>
        </authorList>
    </citation>
    <scope>NUCLEOTIDE SEQUENCE [LARGE SCALE GENOMIC DNA]</scope>
    <source>
        <strain evidence="6">Wild caught</strain>
    </source>
</reference>
<dbReference type="GO" id="GO:0030838">
    <property type="term" value="P:positive regulation of actin filament polymerization"/>
    <property type="evidence" value="ECO:0007669"/>
    <property type="project" value="TreeGrafter"/>
</dbReference>
<dbReference type="PANTHER" id="PTHR15344:SF15">
    <property type="entry name" value="CDC42 EFFECTOR PROTEIN 5"/>
    <property type="match status" value="1"/>
</dbReference>
<dbReference type="EMBL" id="AFYH01113374">
    <property type="status" value="NOT_ANNOTATED_CDS"/>
    <property type="molecule type" value="Genomic_DNA"/>
</dbReference>
<dbReference type="OrthoDB" id="8898624at2759"/>
<proteinExistence type="inferred from homology"/>
<dbReference type="GO" id="GO:0012505">
    <property type="term" value="C:endomembrane system"/>
    <property type="evidence" value="ECO:0007669"/>
    <property type="project" value="UniProtKB-SubCell"/>
</dbReference>
<evidence type="ECO:0000256" key="3">
    <source>
        <dbReference type="SAM" id="MobiDB-lite"/>
    </source>
</evidence>
<dbReference type="GO" id="GO:0031267">
    <property type="term" value="F:small GTPase binding"/>
    <property type="evidence" value="ECO:0007669"/>
    <property type="project" value="TreeGrafter"/>
</dbReference>
<protein>
    <submittedName>
        <fullName evidence="5">CDC42 effector protein 5</fullName>
    </submittedName>
</protein>
<dbReference type="InterPro" id="IPR051296">
    <property type="entry name" value="Cdc42_Effector_BORG/CEP"/>
</dbReference>
<dbReference type="Ensembl" id="ENSLACT00000014947.1">
    <property type="protein sequence ID" value="ENSLACP00000014843.1"/>
    <property type="gene ID" value="ENSLACG00000013066.1"/>
</dbReference>
<comment type="similarity">
    <text evidence="2">Belongs to the BORG/CEP family.</text>
</comment>